<dbReference type="InterPro" id="IPR029063">
    <property type="entry name" value="SAM-dependent_MTases_sf"/>
</dbReference>
<dbReference type="AlphaFoldDB" id="A0A927FBQ0"/>
<proteinExistence type="predicted"/>
<keyword evidence="2" id="KW-0808">Transferase</keyword>
<dbReference type="Proteomes" id="UP000622317">
    <property type="component" value="Unassembled WGS sequence"/>
</dbReference>
<dbReference type="InterPro" id="IPR013216">
    <property type="entry name" value="Methyltransf_11"/>
</dbReference>
<dbReference type="Gene3D" id="3.40.50.150">
    <property type="entry name" value="Vaccinia Virus protein VP39"/>
    <property type="match status" value="1"/>
</dbReference>
<protein>
    <submittedName>
        <fullName evidence="2">Class I SAM-dependent methyltransferase</fullName>
    </submittedName>
</protein>
<dbReference type="RefSeq" id="WP_191618559.1">
    <property type="nucleotide sequence ID" value="NZ_JACYFG010000042.1"/>
</dbReference>
<evidence type="ECO:0000313" key="2">
    <source>
        <dbReference type="EMBL" id="MBD5781459.1"/>
    </source>
</evidence>
<keyword evidence="3" id="KW-1185">Reference proteome</keyword>
<accession>A0A927FBQ0</accession>
<comment type="caution">
    <text evidence="2">The sequence shown here is derived from an EMBL/GenBank/DDBJ whole genome shotgun (WGS) entry which is preliminary data.</text>
</comment>
<gene>
    <name evidence="2" type="ORF">IEN85_18305</name>
</gene>
<dbReference type="GO" id="GO:0032259">
    <property type="term" value="P:methylation"/>
    <property type="evidence" value="ECO:0007669"/>
    <property type="project" value="UniProtKB-KW"/>
</dbReference>
<organism evidence="2 3">
    <name type="scientific">Pelagicoccus enzymogenes</name>
    <dbReference type="NCBI Taxonomy" id="2773457"/>
    <lineage>
        <taxon>Bacteria</taxon>
        <taxon>Pseudomonadati</taxon>
        <taxon>Verrucomicrobiota</taxon>
        <taxon>Opitutia</taxon>
        <taxon>Puniceicoccales</taxon>
        <taxon>Pelagicoccaceae</taxon>
        <taxon>Pelagicoccus</taxon>
    </lineage>
</organism>
<dbReference type="Pfam" id="PF08241">
    <property type="entry name" value="Methyltransf_11"/>
    <property type="match status" value="1"/>
</dbReference>
<name>A0A927FBQ0_9BACT</name>
<dbReference type="SUPFAM" id="SSF53335">
    <property type="entry name" value="S-adenosyl-L-methionine-dependent methyltransferases"/>
    <property type="match status" value="1"/>
</dbReference>
<sequence length="224" mass="25871">MHKIKKSSHNWLAYDAPHNAIAQNISNFVGVVADLGCGKSPYKPDIEKYASQYIGVDWENSLHDQSNVNVFSNLNEEIKLPDNSADTALVMHVMEHLSEPDNFLAEANRILKDDGFILIQVPFNWHLHEEPHDYFRYTPYGLEHLLKKANFDYIETKTEGGIFTVLTLKFNYASRKILRGPLRILGIPIWFINQHLARWLDNKIKYSNEFVAITATARKRAKLF</sequence>
<evidence type="ECO:0000259" key="1">
    <source>
        <dbReference type="Pfam" id="PF08241"/>
    </source>
</evidence>
<reference evidence="2" key="1">
    <citation type="submission" date="2020-09" db="EMBL/GenBank/DDBJ databases">
        <title>Pelagicoccus enzymogenes sp. nov. with an EPS production, isolated from marine sediment.</title>
        <authorList>
            <person name="Feng X."/>
        </authorList>
    </citation>
    <scope>NUCLEOTIDE SEQUENCE</scope>
    <source>
        <strain evidence="2">NFK12</strain>
    </source>
</reference>
<evidence type="ECO:0000313" key="3">
    <source>
        <dbReference type="Proteomes" id="UP000622317"/>
    </source>
</evidence>
<dbReference type="EMBL" id="JACYFG010000042">
    <property type="protein sequence ID" value="MBD5781459.1"/>
    <property type="molecule type" value="Genomic_DNA"/>
</dbReference>
<feature type="domain" description="Methyltransferase type 11" evidence="1">
    <location>
        <begin position="34"/>
        <end position="119"/>
    </location>
</feature>
<dbReference type="GO" id="GO:0008757">
    <property type="term" value="F:S-adenosylmethionine-dependent methyltransferase activity"/>
    <property type="evidence" value="ECO:0007669"/>
    <property type="project" value="InterPro"/>
</dbReference>
<keyword evidence="2" id="KW-0489">Methyltransferase</keyword>